<sequence length="67" mass="7979">MNKTYIPQEFESDTWWDLSAQVDDYGLAQATVYQRWEELEAKGVPFQHDDYRIMRQTHEQLAKGEAI</sequence>
<protein>
    <submittedName>
        <fullName evidence="1">Uncharacterized protein</fullName>
    </submittedName>
</protein>
<name>A0A6J5Q771_9CAUD</name>
<evidence type="ECO:0000313" key="1">
    <source>
        <dbReference type="EMBL" id="CAB4180600.1"/>
    </source>
</evidence>
<dbReference type="EMBL" id="LR797001">
    <property type="protein sequence ID" value="CAB4180600.1"/>
    <property type="molecule type" value="Genomic_DNA"/>
</dbReference>
<accession>A0A6J5Q771</accession>
<gene>
    <name evidence="1" type="ORF">UFOVP1043_63</name>
</gene>
<organism evidence="1">
    <name type="scientific">uncultured Caudovirales phage</name>
    <dbReference type="NCBI Taxonomy" id="2100421"/>
    <lineage>
        <taxon>Viruses</taxon>
        <taxon>Duplodnaviria</taxon>
        <taxon>Heunggongvirae</taxon>
        <taxon>Uroviricota</taxon>
        <taxon>Caudoviricetes</taxon>
        <taxon>Peduoviridae</taxon>
        <taxon>Maltschvirus</taxon>
        <taxon>Maltschvirus maltsch</taxon>
    </lineage>
</organism>
<proteinExistence type="predicted"/>
<reference evidence="1" key="1">
    <citation type="submission" date="2020-05" db="EMBL/GenBank/DDBJ databases">
        <authorList>
            <person name="Chiriac C."/>
            <person name="Salcher M."/>
            <person name="Ghai R."/>
            <person name="Kavagutti S V."/>
        </authorList>
    </citation>
    <scope>NUCLEOTIDE SEQUENCE</scope>
</reference>